<sequence>DLSQNRQPPDTRIKNPDRPWIAHGALLYPFEAPSNKLIRTVISFDQQGTRFKYRIAGLAVHGGYVLLMRADQDEYWILPGGRVGLGEDTRTALHREILEETGQRARIGNLLWIVENFFDLDGTGYHELAFVYEISPADPATLDNA</sequence>
<organism evidence="4">
    <name type="scientific">uncultured Rubrobacteraceae bacterium</name>
    <dbReference type="NCBI Taxonomy" id="349277"/>
    <lineage>
        <taxon>Bacteria</taxon>
        <taxon>Bacillati</taxon>
        <taxon>Actinomycetota</taxon>
        <taxon>Rubrobacteria</taxon>
        <taxon>Rubrobacterales</taxon>
        <taxon>Rubrobacteraceae</taxon>
        <taxon>environmental samples</taxon>
    </lineage>
</organism>
<feature type="domain" description="Nudix hydrolase" evidence="3">
    <location>
        <begin position="49"/>
        <end position="145"/>
    </location>
</feature>
<proteinExistence type="predicted"/>
<dbReference type="PANTHER" id="PTHR43046">
    <property type="entry name" value="GDP-MANNOSE MANNOSYL HYDROLASE"/>
    <property type="match status" value="1"/>
</dbReference>
<dbReference type="EMBL" id="CADCVK010000017">
    <property type="protein sequence ID" value="CAA9464408.1"/>
    <property type="molecule type" value="Genomic_DNA"/>
</dbReference>
<dbReference type="Pfam" id="PF00293">
    <property type="entry name" value="NUDIX"/>
    <property type="match status" value="1"/>
</dbReference>
<keyword evidence="2" id="KW-0378">Hydrolase</keyword>
<dbReference type="InterPro" id="IPR000086">
    <property type="entry name" value="NUDIX_hydrolase_dom"/>
</dbReference>
<evidence type="ECO:0000313" key="4">
    <source>
        <dbReference type="EMBL" id="CAA9464408.1"/>
    </source>
</evidence>
<dbReference type="InterPro" id="IPR015797">
    <property type="entry name" value="NUDIX_hydrolase-like_dom_sf"/>
</dbReference>
<dbReference type="PANTHER" id="PTHR43046:SF14">
    <property type="entry name" value="MUTT_NUDIX FAMILY PROTEIN"/>
    <property type="match status" value="1"/>
</dbReference>
<evidence type="ECO:0000256" key="2">
    <source>
        <dbReference type="ARBA" id="ARBA00022801"/>
    </source>
</evidence>
<dbReference type="InterPro" id="IPR020084">
    <property type="entry name" value="NUDIX_hydrolase_CS"/>
</dbReference>
<comment type="cofactor">
    <cofactor evidence="1">
        <name>Mg(2+)</name>
        <dbReference type="ChEBI" id="CHEBI:18420"/>
    </cofactor>
</comment>
<name>A0A6J4R8F8_9ACTN</name>
<protein>
    <recommendedName>
        <fullName evidence="3">Nudix hydrolase domain-containing protein</fullName>
    </recommendedName>
</protein>
<accession>A0A6J4R8F8</accession>
<evidence type="ECO:0000259" key="3">
    <source>
        <dbReference type="PROSITE" id="PS51462"/>
    </source>
</evidence>
<dbReference type="AlphaFoldDB" id="A0A6J4R8F8"/>
<dbReference type="Gene3D" id="3.90.79.10">
    <property type="entry name" value="Nucleoside Triphosphate Pyrophosphohydrolase"/>
    <property type="match status" value="1"/>
</dbReference>
<dbReference type="SUPFAM" id="SSF55811">
    <property type="entry name" value="Nudix"/>
    <property type="match status" value="1"/>
</dbReference>
<feature type="non-terminal residue" evidence="4">
    <location>
        <position position="1"/>
    </location>
</feature>
<evidence type="ECO:0000256" key="1">
    <source>
        <dbReference type="ARBA" id="ARBA00001946"/>
    </source>
</evidence>
<reference evidence="4" key="1">
    <citation type="submission" date="2020-02" db="EMBL/GenBank/DDBJ databases">
        <authorList>
            <person name="Meier V. D."/>
        </authorList>
    </citation>
    <scope>NUCLEOTIDE SEQUENCE</scope>
    <source>
        <strain evidence="4">AVDCRST_MAG12</strain>
    </source>
</reference>
<dbReference type="CDD" id="cd04688">
    <property type="entry name" value="NUDIX_Hydrolase"/>
    <property type="match status" value="1"/>
</dbReference>
<dbReference type="PROSITE" id="PS00893">
    <property type="entry name" value="NUDIX_BOX"/>
    <property type="match status" value="1"/>
</dbReference>
<gene>
    <name evidence="4" type="ORF">AVDCRST_MAG12-128</name>
</gene>
<dbReference type="GO" id="GO:0016787">
    <property type="term" value="F:hydrolase activity"/>
    <property type="evidence" value="ECO:0007669"/>
    <property type="project" value="UniProtKB-KW"/>
</dbReference>
<dbReference type="PROSITE" id="PS51462">
    <property type="entry name" value="NUDIX"/>
    <property type="match status" value="1"/>
</dbReference>